<dbReference type="Gene3D" id="2.60.120.1370">
    <property type="match status" value="1"/>
</dbReference>
<dbReference type="EMBL" id="JBANDL010000002">
    <property type="protein sequence ID" value="MEI2455415.1"/>
    <property type="molecule type" value="Genomic_DNA"/>
</dbReference>
<protein>
    <submittedName>
        <fullName evidence="4">DUF4785 domain-containing protein</fullName>
    </submittedName>
</protein>
<dbReference type="InterPro" id="IPR031979">
    <property type="entry name" value="DUF4785_N"/>
</dbReference>
<evidence type="ECO:0000259" key="3">
    <source>
        <dbReference type="Pfam" id="PF20943"/>
    </source>
</evidence>
<evidence type="ECO:0000313" key="4">
    <source>
        <dbReference type="EMBL" id="MEI2455415.1"/>
    </source>
</evidence>
<evidence type="ECO:0000313" key="5">
    <source>
        <dbReference type="Proteomes" id="UP001387215"/>
    </source>
</evidence>
<keyword evidence="5" id="KW-1185">Reference proteome</keyword>
<dbReference type="Proteomes" id="UP001387215">
    <property type="component" value="Unassembled WGS sequence"/>
</dbReference>
<dbReference type="RefSeq" id="WP_064748285.1">
    <property type="nucleotide sequence ID" value="NZ_JBANDL010000002.1"/>
</dbReference>
<evidence type="ECO:0000259" key="2">
    <source>
        <dbReference type="Pfam" id="PF16024"/>
    </source>
</evidence>
<feature type="domain" description="DUF4785" evidence="2">
    <location>
        <begin position="44"/>
        <end position="179"/>
    </location>
</feature>
<name>A0ABU8D315_9GAMM</name>
<organism evidence="4 5">
    <name type="scientific">Lysobacter firmicutimachus</name>
    <dbReference type="NCBI Taxonomy" id="1792846"/>
    <lineage>
        <taxon>Bacteria</taxon>
        <taxon>Pseudomonadati</taxon>
        <taxon>Pseudomonadota</taxon>
        <taxon>Gammaproteobacteria</taxon>
        <taxon>Lysobacterales</taxon>
        <taxon>Lysobacteraceae</taxon>
        <taxon>Lysobacter</taxon>
    </lineage>
</organism>
<feature type="domain" description="DUF4785" evidence="3">
    <location>
        <begin position="286"/>
        <end position="387"/>
    </location>
</feature>
<dbReference type="Gene3D" id="2.60.40.3870">
    <property type="entry name" value="Uncharacterised protein PF16024, DUF4785"/>
    <property type="match status" value="1"/>
</dbReference>
<gene>
    <name evidence="4" type="ORF">V2J18_12060</name>
</gene>
<sequence length="392" mass="41848">MRTILTLALLAAVADAFAADAPMLPPASADQVPQRLSALAAPKAAIERAPVRFSWALDPYAPLTADTQPSVVESREYWQEADGAELQRGLDLSTSAPGALIRVSPVAGAAQVPADAVQLRRAGRPVALAQRNDAAQLQAAGLQVADGSAAVQLADEAGPGHYALQVAQARGRYLVHVYEPHSPVRLHASLSRDRALAGGRSEVIVDLSDGPRQIADAQGSALLVAPSGRSWPVPLRRGRDGRLRAPVALPADAGDQPPGLWEVQVFAAAGDVQRDVRTALAVAQPTARLEGRYAFDPRRMSFDLPVRAASPGRYEVRGTLYASGPDRALRPVAIAHSAQWLDRGQGRIELAFDRQQLPSGFGAPFELRQLELNDQSRLAPVERRERAARIGR</sequence>
<proteinExistence type="predicted"/>
<evidence type="ECO:0000256" key="1">
    <source>
        <dbReference type="SAM" id="SignalP"/>
    </source>
</evidence>
<accession>A0ABU8D315</accession>
<dbReference type="InterPro" id="IPR048295">
    <property type="entry name" value="DUF4785_C"/>
</dbReference>
<keyword evidence="1" id="KW-0732">Signal</keyword>
<dbReference type="Pfam" id="PF16024">
    <property type="entry name" value="DUF4785_1st"/>
    <property type="match status" value="1"/>
</dbReference>
<reference evidence="4 5" key="1">
    <citation type="submission" date="2024-02" db="EMBL/GenBank/DDBJ databases">
        <title>Lysobacter Genome Sequencing and Mining.</title>
        <authorList>
            <person name="Bierman J."/>
            <person name="Walker M.C."/>
        </authorList>
    </citation>
    <scope>NUCLEOTIDE SEQUENCE [LARGE SCALE GENOMIC DNA]</scope>
    <source>
        <strain evidence="4 5">PB6250</strain>
    </source>
</reference>
<feature type="chain" id="PRO_5046237700" evidence="1">
    <location>
        <begin position="19"/>
        <end position="392"/>
    </location>
</feature>
<feature type="signal peptide" evidence="1">
    <location>
        <begin position="1"/>
        <end position="18"/>
    </location>
</feature>
<comment type="caution">
    <text evidence="4">The sequence shown here is derived from an EMBL/GenBank/DDBJ whole genome shotgun (WGS) entry which is preliminary data.</text>
</comment>
<dbReference type="Pfam" id="PF20943">
    <property type="entry name" value="DUF4785_3rd"/>
    <property type="match status" value="1"/>
</dbReference>